<dbReference type="InterPro" id="IPR001810">
    <property type="entry name" value="F-box_dom"/>
</dbReference>
<evidence type="ECO:0000313" key="3">
    <source>
        <dbReference type="EMBL" id="RKO83789.1"/>
    </source>
</evidence>
<feature type="region of interest" description="Disordered" evidence="1">
    <location>
        <begin position="461"/>
        <end position="488"/>
    </location>
</feature>
<reference evidence="4" key="1">
    <citation type="journal article" date="2018" name="Nat. Microbiol.">
        <title>Leveraging single-cell genomics to expand the fungal tree of life.</title>
        <authorList>
            <person name="Ahrendt S.R."/>
            <person name="Quandt C.A."/>
            <person name="Ciobanu D."/>
            <person name="Clum A."/>
            <person name="Salamov A."/>
            <person name="Andreopoulos B."/>
            <person name="Cheng J.F."/>
            <person name="Woyke T."/>
            <person name="Pelin A."/>
            <person name="Henrissat B."/>
            <person name="Reynolds N.K."/>
            <person name="Benny G.L."/>
            <person name="Smith M.E."/>
            <person name="James T.Y."/>
            <person name="Grigoriev I.V."/>
        </authorList>
    </citation>
    <scope>NUCLEOTIDE SEQUENCE [LARGE SCALE GENOMIC DNA]</scope>
</reference>
<protein>
    <recommendedName>
        <fullName evidence="2">F-box domain-containing protein</fullName>
    </recommendedName>
</protein>
<keyword evidence="4" id="KW-1185">Reference proteome</keyword>
<accession>A0A4P9VVT8</accession>
<organism evidence="3 4">
    <name type="scientific">Blyttiomyces helicus</name>
    <dbReference type="NCBI Taxonomy" id="388810"/>
    <lineage>
        <taxon>Eukaryota</taxon>
        <taxon>Fungi</taxon>
        <taxon>Fungi incertae sedis</taxon>
        <taxon>Chytridiomycota</taxon>
        <taxon>Chytridiomycota incertae sedis</taxon>
        <taxon>Chytridiomycetes</taxon>
        <taxon>Chytridiomycetes incertae sedis</taxon>
        <taxon>Blyttiomyces</taxon>
    </lineage>
</organism>
<evidence type="ECO:0000256" key="1">
    <source>
        <dbReference type="SAM" id="MobiDB-lite"/>
    </source>
</evidence>
<dbReference type="EMBL" id="ML000838">
    <property type="protein sequence ID" value="RKO83789.1"/>
    <property type="molecule type" value="Genomic_DNA"/>
</dbReference>
<feature type="domain" description="F-box" evidence="2">
    <location>
        <begin position="32"/>
        <end position="62"/>
    </location>
</feature>
<dbReference type="AlphaFoldDB" id="A0A4P9VVT8"/>
<dbReference type="OrthoDB" id="421226at2759"/>
<dbReference type="InterPro" id="IPR036047">
    <property type="entry name" value="F-box-like_dom_sf"/>
</dbReference>
<feature type="region of interest" description="Disordered" evidence="1">
    <location>
        <begin position="399"/>
        <end position="420"/>
    </location>
</feature>
<dbReference type="Pfam" id="PF00646">
    <property type="entry name" value="F-box"/>
    <property type="match status" value="1"/>
</dbReference>
<evidence type="ECO:0000313" key="4">
    <source>
        <dbReference type="Proteomes" id="UP000269721"/>
    </source>
</evidence>
<name>A0A4P9VVT8_9FUNG</name>
<gene>
    <name evidence="3" type="ORF">BDK51DRAFT_49676</name>
</gene>
<dbReference type="SUPFAM" id="SSF81383">
    <property type="entry name" value="F-box domain"/>
    <property type="match status" value="1"/>
</dbReference>
<sequence>MSVPLFKHFNKRKRLLFPYLYLIAGVERQQHSKFPRELVRMVLQYLQNSSRPATAIVCRAWKPVPSELLWRWVLLPTPHALKKFIDCSRLTSYRVGSKPGASLVRTLVLTVEDWSEVPPSAFLQFIPQLRGLEALLLKSARCAPTIPMIEAFLTSGPALMVLETTFPSGETGLNARGYAPRYRPPPAGVERAVVRLTRLKFQGALTTMRSLQFCEQLAQCVRAPIIALRAPCGALRSSRTPLLDTGAWPYLSWVVITGHDMEDPVRELIRIRPPFEIAVLGPMSWADPGPSLILFIRAMPAELIINFLTNDAFSDETLAVLERHAPLRTMKLCRVGYSTTPVLSSQALQRFLRARGSLLERLDLSHYPVTDRELISCLATSSPRFSVLGLTAAAQTSRSLSTAVTAPRPTSSSKSCPGRSASASAAWDIVAADFVAREPAAAAEAEQLDVAEEEVLLAAENEEDASDEEDELAAADQEENAVPERDGIHLAEDNVLAGAEVEEEALLLAEEALCEIPWQPVDVELIGDEYMDVDPGENIAEDKVMDVVEASAEVEELTEPFAFDEAFDVEEMVMVDQVAVDVDPASKLLATITEKVEGDPEDVSIGKRVSVCVEPWPSLRFQVI</sequence>
<feature type="compositionally biased region" description="Polar residues" evidence="1">
    <location>
        <begin position="399"/>
        <end position="415"/>
    </location>
</feature>
<evidence type="ECO:0000259" key="2">
    <source>
        <dbReference type="Pfam" id="PF00646"/>
    </source>
</evidence>
<feature type="compositionally biased region" description="Acidic residues" evidence="1">
    <location>
        <begin position="461"/>
        <end position="481"/>
    </location>
</feature>
<proteinExistence type="predicted"/>
<dbReference type="Proteomes" id="UP000269721">
    <property type="component" value="Unassembled WGS sequence"/>
</dbReference>